<dbReference type="GO" id="GO:0016491">
    <property type="term" value="F:oxidoreductase activity"/>
    <property type="evidence" value="ECO:0007669"/>
    <property type="project" value="UniProtKB-KW"/>
</dbReference>
<evidence type="ECO:0000313" key="3">
    <source>
        <dbReference type="EMBL" id="PWR04030.1"/>
    </source>
</evidence>
<organism evidence="3 4">
    <name type="scientific">Meridianimarinicoccus roseus</name>
    <dbReference type="NCBI Taxonomy" id="2072018"/>
    <lineage>
        <taxon>Bacteria</taxon>
        <taxon>Pseudomonadati</taxon>
        <taxon>Pseudomonadota</taxon>
        <taxon>Alphaproteobacteria</taxon>
        <taxon>Rhodobacterales</taxon>
        <taxon>Paracoccaceae</taxon>
        <taxon>Meridianimarinicoccus</taxon>
    </lineage>
</organism>
<dbReference type="AlphaFoldDB" id="A0A2V2LEM9"/>
<dbReference type="OrthoDB" id="9803483at2"/>
<dbReference type="RefSeq" id="WP_109810259.1">
    <property type="nucleotide sequence ID" value="NZ_QGKU01000012.1"/>
</dbReference>
<proteinExistence type="predicted"/>
<feature type="domain" description="NADP-dependent oxidoreductase" evidence="2">
    <location>
        <begin position="16"/>
        <end position="338"/>
    </location>
</feature>
<dbReference type="Pfam" id="PF00248">
    <property type="entry name" value="Aldo_ket_red"/>
    <property type="match status" value="1"/>
</dbReference>
<accession>A0A2V2LEM9</accession>
<dbReference type="SUPFAM" id="SSF51430">
    <property type="entry name" value="NAD(P)-linked oxidoreductase"/>
    <property type="match status" value="1"/>
</dbReference>
<dbReference type="InterPro" id="IPR050523">
    <property type="entry name" value="AKR_Detox_Biosynth"/>
</dbReference>
<dbReference type="PANTHER" id="PTHR43364">
    <property type="entry name" value="NADH-SPECIFIC METHYLGLYOXAL REDUCTASE-RELATED"/>
    <property type="match status" value="1"/>
</dbReference>
<dbReference type="Gene3D" id="3.20.20.100">
    <property type="entry name" value="NADP-dependent oxidoreductase domain"/>
    <property type="match status" value="1"/>
</dbReference>
<dbReference type="InterPro" id="IPR036812">
    <property type="entry name" value="NAD(P)_OxRdtase_dom_sf"/>
</dbReference>
<keyword evidence="1" id="KW-0560">Oxidoreductase</keyword>
<sequence>MQHRPLGRTDIMVSDICLGTMTWGSQNTEAEGHAQIDRALEAGVNFIDTAEMYPVTPIKAETVGHTEAIVGTWLEKTGRRGDVVLATKITGANGGFCRDGEPISADAITRALDGSLRRLRTDHVDLYQLHWPNRGSYCFRQNWDYDPSHQNRAETVQHMEDVLGELQRQVEAGKIRHVGLSNETAWGTMMWLRVAEANGWPRMVSIQNEYSLLYRLFDTDLAEVAANEQVGCLAYSPLATGLLSGKYAGGTVPEGSRMSIQETLGGRVTPYVHDAVAAYAEIAQRHGLDLVQMAIAFCRARPFMTSTIIGATSVEQLDRALGAADLTLPDAVMAEIGQAHRAHPLPY</sequence>
<reference evidence="3 4" key="1">
    <citation type="submission" date="2018-05" db="EMBL/GenBank/DDBJ databases">
        <title>Rhodobacteraceae gen. nov., sp. nov. isolated from sea water.</title>
        <authorList>
            <person name="Ren Y."/>
        </authorList>
    </citation>
    <scope>NUCLEOTIDE SEQUENCE [LARGE SCALE GENOMIC DNA]</scope>
    <source>
        <strain evidence="3 4">TG-679</strain>
    </source>
</reference>
<gene>
    <name evidence="3" type="ORF">DKT77_02995</name>
</gene>
<dbReference type="CDD" id="cd19094">
    <property type="entry name" value="AKR_Tas-like"/>
    <property type="match status" value="1"/>
</dbReference>
<name>A0A2V2LEM9_9RHOB</name>
<dbReference type="PANTHER" id="PTHR43364:SF4">
    <property type="entry name" value="NAD(P)-LINKED OXIDOREDUCTASE SUPERFAMILY PROTEIN"/>
    <property type="match status" value="1"/>
</dbReference>
<dbReference type="InterPro" id="IPR023210">
    <property type="entry name" value="NADP_OxRdtase_dom"/>
</dbReference>
<evidence type="ECO:0000259" key="2">
    <source>
        <dbReference type="Pfam" id="PF00248"/>
    </source>
</evidence>
<comment type="caution">
    <text evidence="3">The sequence shown here is derived from an EMBL/GenBank/DDBJ whole genome shotgun (WGS) entry which is preliminary data.</text>
</comment>
<dbReference type="EMBL" id="QGKU01000012">
    <property type="protein sequence ID" value="PWR04030.1"/>
    <property type="molecule type" value="Genomic_DNA"/>
</dbReference>
<protein>
    <submittedName>
        <fullName evidence="3">Aldo/keto reductase</fullName>
    </submittedName>
</protein>
<dbReference type="Proteomes" id="UP000245680">
    <property type="component" value="Unassembled WGS sequence"/>
</dbReference>
<evidence type="ECO:0000256" key="1">
    <source>
        <dbReference type="ARBA" id="ARBA00023002"/>
    </source>
</evidence>
<evidence type="ECO:0000313" key="4">
    <source>
        <dbReference type="Proteomes" id="UP000245680"/>
    </source>
</evidence>
<keyword evidence="4" id="KW-1185">Reference proteome</keyword>